<feature type="transmembrane region" description="Helical" evidence="1">
    <location>
        <begin position="142"/>
        <end position="162"/>
    </location>
</feature>
<dbReference type="EMBL" id="QRDZ01000012">
    <property type="protein sequence ID" value="RED76313.1"/>
    <property type="molecule type" value="Genomic_DNA"/>
</dbReference>
<dbReference type="InterPro" id="IPR000045">
    <property type="entry name" value="Prepilin_IV_endopep_pep"/>
</dbReference>
<feature type="transmembrane region" description="Helical" evidence="1">
    <location>
        <begin position="87"/>
        <end position="115"/>
    </location>
</feature>
<evidence type="ECO:0000259" key="2">
    <source>
        <dbReference type="Pfam" id="PF01478"/>
    </source>
</evidence>
<dbReference type="Proteomes" id="UP000256977">
    <property type="component" value="Unassembled WGS sequence"/>
</dbReference>
<accession>A0A3D9JQB9</accession>
<dbReference type="GO" id="GO:0016020">
    <property type="term" value="C:membrane"/>
    <property type="evidence" value="ECO:0007669"/>
    <property type="project" value="InterPro"/>
</dbReference>
<feature type="domain" description="Prepilin type IV endopeptidase peptidase" evidence="2">
    <location>
        <begin position="8"/>
        <end position="109"/>
    </location>
</feature>
<name>A0A3D9JQB9_9BACL</name>
<dbReference type="GO" id="GO:0004190">
    <property type="term" value="F:aspartic-type endopeptidase activity"/>
    <property type="evidence" value="ECO:0007669"/>
    <property type="project" value="InterPro"/>
</dbReference>
<keyword evidence="4" id="KW-1185">Reference proteome</keyword>
<sequence length="163" mass="17079">MSWGEWLIAGILLASACWTDLRLMRIPNALNLTFAAGGFAYQFLAHGVGGLGWACLGALCGVVPLYAMNRLGGIGGGDVKWFGAFGAWAGPALTFELLLVSVLVGGGIACGLLALRVPGLRALGIKLKWPWGEHPVTGGRKVAFPFMLAVAPGFLILLGMGWR</sequence>
<comment type="caution">
    <text evidence="3">The sequence shown here is derived from an EMBL/GenBank/DDBJ whole genome shotgun (WGS) entry which is preliminary data.</text>
</comment>
<dbReference type="Pfam" id="PF01478">
    <property type="entry name" value="Peptidase_A24"/>
    <property type="match status" value="1"/>
</dbReference>
<dbReference type="AlphaFoldDB" id="A0A3D9JQB9"/>
<keyword evidence="1" id="KW-1133">Transmembrane helix</keyword>
<keyword evidence="1" id="KW-0812">Transmembrane</keyword>
<evidence type="ECO:0000313" key="3">
    <source>
        <dbReference type="EMBL" id="RED76313.1"/>
    </source>
</evidence>
<evidence type="ECO:0000313" key="4">
    <source>
        <dbReference type="Proteomes" id="UP000256977"/>
    </source>
</evidence>
<keyword evidence="1" id="KW-0472">Membrane</keyword>
<dbReference type="RefSeq" id="WP_181917723.1">
    <property type="nucleotide sequence ID" value="NZ_QRDZ01000012.1"/>
</dbReference>
<organism evidence="3 4">
    <name type="scientific">Cohnella phaseoli</name>
    <dbReference type="NCBI Taxonomy" id="456490"/>
    <lineage>
        <taxon>Bacteria</taxon>
        <taxon>Bacillati</taxon>
        <taxon>Bacillota</taxon>
        <taxon>Bacilli</taxon>
        <taxon>Bacillales</taxon>
        <taxon>Paenibacillaceae</taxon>
        <taxon>Cohnella</taxon>
    </lineage>
</organism>
<gene>
    <name evidence="3" type="ORF">DFP98_11230</name>
</gene>
<dbReference type="Gene3D" id="1.20.120.1220">
    <property type="match status" value="1"/>
</dbReference>
<protein>
    <submittedName>
        <fullName evidence="3">Prepilin peptidase CpaA</fullName>
    </submittedName>
</protein>
<reference evidence="3 4" key="1">
    <citation type="submission" date="2018-07" db="EMBL/GenBank/DDBJ databases">
        <title>Genomic Encyclopedia of Type Strains, Phase III (KMG-III): the genomes of soil and plant-associated and newly described type strains.</title>
        <authorList>
            <person name="Whitman W."/>
        </authorList>
    </citation>
    <scope>NUCLEOTIDE SEQUENCE [LARGE SCALE GENOMIC DNA]</scope>
    <source>
        <strain evidence="3 4">CECT 7287</strain>
    </source>
</reference>
<evidence type="ECO:0000256" key="1">
    <source>
        <dbReference type="SAM" id="Phobius"/>
    </source>
</evidence>
<feature type="transmembrane region" description="Helical" evidence="1">
    <location>
        <begin position="43"/>
        <end position="67"/>
    </location>
</feature>
<proteinExistence type="predicted"/>